<feature type="region of interest" description="Disordered" evidence="1">
    <location>
        <begin position="46"/>
        <end position="79"/>
    </location>
</feature>
<sequence>MELRSFNHFHYINAIKDGKVTRVPNVYRGKPALKFRNLQDVYRDLKNAPNSPMFEGSEPKAERESGASSKGNSREAVEEDKNEEDLDFCCLTLKQLRGRCMAKNESVPAKNHPLEVACQEPRKMIVILWSASAVGDDESPRHADSSVSSDIHVKDEVPESDHGDCQAIVLSDWVEPVAPFGLPSDDEEPDLSSECEFEIPEAGHVDCQAIVVFNLLDSSSGRVEPLASFGSSFDREPGSSFGCDVETGLSIVSPPELLELKNHDSQTEESETARTFNDINNELQCCSVEIDLQIEELEDGLENCHPSNASLSMLEEDVMVVDSHPIGKLDKVVSSSKDHCSIVHDDSKEELQNASPTAIKVEITTKDSTECMVVDSCRFEGEDKNEKPQATVDSFPNAVSNDKGQILHPTSSQDRCSSSTDVVVQSPLSPAMKPGSGQPVELVACEDSDTSDQRQHPPERLLSARKAISPTSQEKLRKAMESNELDDEQLYNKKLCYGKKQPERTNSRPDAVNQAKRAAENTVSSQHLMRKLKNPKPISPPPNDVPRTISRPVRAPSFSTRCNSIQSCSENAISFSQNHMRDLESMATKLTKELKSMKDIAEAALHFNPSASPKYTHQEASSTIEKAARVEENVRRWLSTMARDCDRFCKLMKLTQNGPATTSAAIVVAQKEKRNISFTNEAGGKLCHVKTFKSEVEFMEPINLDD</sequence>
<evidence type="ECO:0000313" key="2">
    <source>
        <dbReference type="EMBL" id="CAL1355913.1"/>
    </source>
</evidence>
<feature type="region of interest" description="Disordered" evidence="1">
    <location>
        <begin position="497"/>
        <end position="550"/>
    </location>
</feature>
<dbReference type="PANTHER" id="PTHR34461">
    <property type="entry name" value="EXPRESSED PROTEIN"/>
    <property type="match status" value="1"/>
</dbReference>
<feature type="region of interest" description="Disordered" evidence="1">
    <location>
        <begin position="136"/>
        <end position="159"/>
    </location>
</feature>
<protein>
    <submittedName>
        <fullName evidence="2">Uncharacterized protein</fullName>
    </submittedName>
</protein>
<reference evidence="2 3" key="1">
    <citation type="submission" date="2024-04" db="EMBL/GenBank/DDBJ databases">
        <authorList>
            <person name="Fracassetti M."/>
        </authorList>
    </citation>
    <scope>NUCLEOTIDE SEQUENCE [LARGE SCALE GENOMIC DNA]</scope>
</reference>
<dbReference type="EMBL" id="OZ034813">
    <property type="protein sequence ID" value="CAL1355913.1"/>
    <property type="molecule type" value="Genomic_DNA"/>
</dbReference>
<organism evidence="2 3">
    <name type="scientific">Linum trigynum</name>
    <dbReference type="NCBI Taxonomy" id="586398"/>
    <lineage>
        <taxon>Eukaryota</taxon>
        <taxon>Viridiplantae</taxon>
        <taxon>Streptophyta</taxon>
        <taxon>Embryophyta</taxon>
        <taxon>Tracheophyta</taxon>
        <taxon>Spermatophyta</taxon>
        <taxon>Magnoliopsida</taxon>
        <taxon>eudicotyledons</taxon>
        <taxon>Gunneridae</taxon>
        <taxon>Pentapetalae</taxon>
        <taxon>rosids</taxon>
        <taxon>fabids</taxon>
        <taxon>Malpighiales</taxon>
        <taxon>Linaceae</taxon>
        <taxon>Linum</taxon>
    </lineage>
</organism>
<dbReference type="Proteomes" id="UP001497516">
    <property type="component" value="Chromosome 1"/>
</dbReference>
<feature type="region of interest" description="Disordered" evidence="1">
    <location>
        <begin position="380"/>
        <end position="485"/>
    </location>
</feature>
<accession>A0AAV2CJF3</accession>
<proteinExistence type="predicted"/>
<evidence type="ECO:0000256" key="1">
    <source>
        <dbReference type="SAM" id="MobiDB-lite"/>
    </source>
</evidence>
<gene>
    <name evidence="2" type="ORF">LTRI10_LOCUS3644</name>
</gene>
<dbReference type="PANTHER" id="PTHR34461:SF2">
    <property type="entry name" value="EXPRESSED PROTEIN"/>
    <property type="match status" value="1"/>
</dbReference>
<dbReference type="AlphaFoldDB" id="A0AAV2CJF3"/>
<feature type="compositionally biased region" description="Polar residues" evidence="1">
    <location>
        <begin position="391"/>
        <end position="428"/>
    </location>
</feature>
<name>A0AAV2CJF3_9ROSI</name>
<evidence type="ECO:0000313" key="3">
    <source>
        <dbReference type="Proteomes" id="UP001497516"/>
    </source>
</evidence>
<keyword evidence="3" id="KW-1185">Reference proteome</keyword>